<reference evidence="1" key="1">
    <citation type="journal article" date="2019" name="bioRxiv">
        <title>The Genome of the Zebra Mussel, Dreissena polymorpha: A Resource for Invasive Species Research.</title>
        <authorList>
            <person name="McCartney M.A."/>
            <person name="Auch B."/>
            <person name="Kono T."/>
            <person name="Mallez S."/>
            <person name="Zhang Y."/>
            <person name="Obille A."/>
            <person name="Becker A."/>
            <person name="Abrahante J.E."/>
            <person name="Garbe J."/>
            <person name="Badalamenti J.P."/>
            <person name="Herman A."/>
            <person name="Mangelson H."/>
            <person name="Liachko I."/>
            <person name="Sullivan S."/>
            <person name="Sone E.D."/>
            <person name="Koren S."/>
            <person name="Silverstein K.A.T."/>
            <person name="Beckman K.B."/>
            <person name="Gohl D.M."/>
        </authorList>
    </citation>
    <scope>NUCLEOTIDE SEQUENCE</scope>
    <source>
        <strain evidence="1">Duluth1</strain>
        <tissue evidence="1">Whole animal</tissue>
    </source>
</reference>
<evidence type="ECO:0000313" key="2">
    <source>
        <dbReference type="Proteomes" id="UP000828390"/>
    </source>
</evidence>
<proteinExistence type="predicted"/>
<organism evidence="1 2">
    <name type="scientific">Dreissena polymorpha</name>
    <name type="common">Zebra mussel</name>
    <name type="synonym">Mytilus polymorpha</name>
    <dbReference type="NCBI Taxonomy" id="45954"/>
    <lineage>
        <taxon>Eukaryota</taxon>
        <taxon>Metazoa</taxon>
        <taxon>Spiralia</taxon>
        <taxon>Lophotrochozoa</taxon>
        <taxon>Mollusca</taxon>
        <taxon>Bivalvia</taxon>
        <taxon>Autobranchia</taxon>
        <taxon>Heteroconchia</taxon>
        <taxon>Euheterodonta</taxon>
        <taxon>Imparidentia</taxon>
        <taxon>Neoheterodontei</taxon>
        <taxon>Myida</taxon>
        <taxon>Dreissenoidea</taxon>
        <taxon>Dreissenidae</taxon>
        <taxon>Dreissena</taxon>
    </lineage>
</organism>
<dbReference type="EMBL" id="JAIWYP010000003">
    <property type="protein sequence ID" value="KAH3859473.1"/>
    <property type="molecule type" value="Genomic_DNA"/>
</dbReference>
<accession>A0A9D4LKT7</accession>
<dbReference type="Proteomes" id="UP000828390">
    <property type="component" value="Unassembled WGS sequence"/>
</dbReference>
<dbReference type="SUPFAM" id="SSF56672">
    <property type="entry name" value="DNA/RNA polymerases"/>
    <property type="match status" value="1"/>
</dbReference>
<sequence>MLECGIIEPSKSAWVSPVVLITKKDGNSRFCNDYRTKDIMRTNVVTKKNDPPHLAIMFLNQPEPFSNSYKILLGKRLLQCYQFHENRTINMGSIVITRFNYSHIKKNAPPPGGHVVQPTRNIFKLIQDIIRTNLMTKFYEDRTINVLTKQMLPLHNGQKGSQNLTMSTLCLGDSNPIELCNTGDLNPLCHNGDYNHLAQTNQPTDQQTGQKQYVPHYYSGGHKNCVQKKSLCSK</sequence>
<dbReference type="AlphaFoldDB" id="A0A9D4LKT7"/>
<evidence type="ECO:0000313" key="1">
    <source>
        <dbReference type="EMBL" id="KAH3859473.1"/>
    </source>
</evidence>
<comment type="caution">
    <text evidence="1">The sequence shown here is derived from an EMBL/GenBank/DDBJ whole genome shotgun (WGS) entry which is preliminary data.</text>
</comment>
<reference evidence="1" key="2">
    <citation type="submission" date="2020-11" db="EMBL/GenBank/DDBJ databases">
        <authorList>
            <person name="McCartney M.A."/>
            <person name="Auch B."/>
            <person name="Kono T."/>
            <person name="Mallez S."/>
            <person name="Becker A."/>
            <person name="Gohl D.M."/>
            <person name="Silverstein K.A.T."/>
            <person name="Koren S."/>
            <person name="Bechman K.B."/>
            <person name="Herman A."/>
            <person name="Abrahante J.E."/>
            <person name="Garbe J."/>
        </authorList>
    </citation>
    <scope>NUCLEOTIDE SEQUENCE</scope>
    <source>
        <strain evidence="1">Duluth1</strain>
        <tissue evidence="1">Whole animal</tissue>
    </source>
</reference>
<dbReference type="Gene3D" id="3.10.10.10">
    <property type="entry name" value="HIV Type 1 Reverse Transcriptase, subunit A, domain 1"/>
    <property type="match status" value="1"/>
</dbReference>
<dbReference type="InterPro" id="IPR043502">
    <property type="entry name" value="DNA/RNA_pol_sf"/>
</dbReference>
<keyword evidence="2" id="KW-1185">Reference proteome</keyword>
<protein>
    <submittedName>
        <fullName evidence="1">Uncharacterized protein</fullName>
    </submittedName>
</protein>
<name>A0A9D4LKT7_DREPO</name>
<gene>
    <name evidence="1" type="ORF">DPMN_102288</name>
</gene>